<evidence type="ECO:0000256" key="2">
    <source>
        <dbReference type="SAM" id="Phobius"/>
    </source>
</evidence>
<feature type="region of interest" description="Disordered" evidence="1">
    <location>
        <begin position="1"/>
        <end position="33"/>
    </location>
</feature>
<feature type="compositionally biased region" description="Polar residues" evidence="1">
    <location>
        <begin position="1"/>
        <end position="12"/>
    </location>
</feature>
<evidence type="ECO:0000256" key="1">
    <source>
        <dbReference type="SAM" id="MobiDB-lite"/>
    </source>
</evidence>
<keyword evidence="5" id="KW-1185">Reference proteome</keyword>
<dbReference type="PROSITE" id="PS50844">
    <property type="entry name" value="AFP_LIKE"/>
    <property type="match status" value="1"/>
</dbReference>
<feature type="transmembrane region" description="Helical" evidence="2">
    <location>
        <begin position="42"/>
        <end position="62"/>
    </location>
</feature>
<gene>
    <name evidence="4" type="ORF">OO014_12420</name>
</gene>
<evidence type="ECO:0000313" key="4">
    <source>
        <dbReference type="EMBL" id="MDC5698065.1"/>
    </source>
</evidence>
<keyword evidence="2" id="KW-0472">Membrane</keyword>
<protein>
    <submittedName>
        <fullName evidence="4">SAF domain-containing protein</fullName>
    </submittedName>
</protein>
<evidence type="ECO:0000259" key="3">
    <source>
        <dbReference type="PROSITE" id="PS50844"/>
    </source>
</evidence>
<dbReference type="RefSeq" id="WP_272462639.1">
    <property type="nucleotide sequence ID" value="NZ_JAPFQL010000051.1"/>
</dbReference>
<dbReference type="Gene3D" id="3.90.1210.10">
    <property type="entry name" value="Antifreeze-like/N-acetylneuraminic acid synthase C-terminal domain"/>
    <property type="match status" value="1"/>
</dbReference>
<reference evidence="4 5" key="1">
    <citation type="submission" date="2022-11" db="EMBL/GenBank/DDBJ databases">
        <title>Anaerobic phenanthrene biodegradation by a DNRA strain PheN6.</title>
        <authorList>
            <person name="Zhang Z."/>
        </authorList>
    </citation>
    <scope>NUCLEOTIDE SEQUENCE [LARGE SCALE GENOMIC DNA]</scope>
    <source>
        <strain evidence="4 5">PheN6</strain>
    </source>
</reference>
<keyword evidence="2" id="KW-1133">Transmembrane helix</keyword>
<evidence type="ECO:0000313" key="5">
    <source>
        <dbReference type="Proteomes" id="UP001150259"/>
    </source>
</evidence>
<dbReference type="SMART" id="SM00858">
    <property type="entry name" value="SAF"/>
    <property type="match status" value="1"/>
</dbReference>
<proteinExistence type="predicted"/>
<name>A0ABT5GJL9_9MICO</name>
<feature type="domain" description="AFP-like" evidence="3">
    <location>
        <begin position="71"/>
        <end position="134"/>
    </location>
</feature>
<dbReference type="InterPro" id="IPR006190">
    <property type="entry name" value="SAF_AFP_Neu5Ac"/>
</dbReference>
<dbReference type="Proteomes" id="UP001150259">
    <property type="component" value="Unassembled WGS sequence"/>
</dbReference>
<comment type="caution">
    <text evidence="4">The sequence shown here is derived from an EMBL/GenBank/DDBJ whole genome shotgun (WGS) entry which is preliminary data.</text>
</comment>
<sequence length="232" mass="23323">MSTLNSTHTAPTTPAMGQAGRSGAVPGGAPIAPPPKLRRRPMLVVASIAAICLGALLAVWAYTSTSTAREVVAARATVQRGELIDRDNLIVVRVSLDPALNPVPASALDSLVGQRAAMDLPAGGLVTADAVTAAVLPGKGSSVVGVSLPPALLPGELLRAGDHVRVVATPGQQGDVAEGEQRSIAAIVVGVHPDAQTGQTVVSVQVPYAAAAELAARAATGKVALVLDSRER</sequence>
<dbReference type="EMBL" id="JAPFQL010000051">
    <property type="protein sequence ID" value="MDC5698065.1"/>
    <property type="molecule type" value="Genomic_DNA"/>
</dbReference>
<dbReference type="InterPro" id="IPR013974">
    <property type="entry name" value="SAF"/>
</dbReference>
<dbReference type="InterPro" id="IPR057736">
    <property type="entry name" value="SAF_PseI/NeuA/NeuB"/>
</dbReference>
<accession>A0ABT5GJL9</accession>
<organism evidence="4 5">
    <name type="scientific">Intrasporangium calvum</name>
    <dbReference type="NCBI Taxonomy" id="53358"/>
    <lineage>
        <taxon>Bacteria</taxon>
        <taxon>Bacillati</taxon>
        <taxon>Actinomycetota</taxon>
        <taxon>Actinomycetes</taxon>
        <taxon>Micrococcales</taxon>
        <taxon>Intrasporangiaceae</taxon>
        <taxon>Intrasporangium</taxon>
    </lineage>
</organism>
<keyword evidence="2" id="KW-0812">Transmembrane</keyword>
<dbReference type="CDD" id="cd11615">
    <property type="entry name" value="SAF_NeuB_like"/>
    <property type="match status" value="1"/>
</dbReference>
<dbReference type="Pfam" id="PF08666">
    <property type="entry name" value="SAF"/>
    <property type="match status" value="1"/>
</dbReference>